<name>A0A7Y9IRA7_9BURK</name>
<evidence type="ECO:0000259" key="5">
    <source>
        <dbReference type="Pfam" id="PF00389"/>
    </source>
</evidence>
<gene>
    <name evidence="7" type="ORF">FHW18_000384</name>
</gene>
<evidence type="ECO:0000256" key="1">
    <source>
        <dbReference type="ARBA" id="ARBA00005854"/>
    </source>
</evidence>
<dbReference type="Pfam" id="PF00389">
    <property type="entry name" value="2-Hacid_dh"/>
    <property type="match status" value="1"/>
</dbReference>
<feature type="domain" description="D-isomer specific 2-hydroxyacid dehydrogenase catalytic" evidence="5">
    <location>
        <begin position="19"/>
        <end position="321"/>
    </location>
</feature>
<dbReference type="AlphaFoldDB" id="A0A7Y9IRA7"/>
<dbReference type="Gene3D" id="3.40.50.720">
    <property type="entry name" value="NAD(P)-binding Rossmann-like Domain"/>
    <property type="match status" value="2"/>
</dbReference>
<dbReference type="SUPFAM" id="SSF52283">
    <property type="entry name" value="Formate/glycerate dehydrogenase catalytic domain-like"/>
    <property type="match status" value="1"/>
</dbReference>
<dbReference type="InterPro" id="IPR006140">
    <property type="entry name" value="D-isomer_DH_NAD-bd"/>
</dbReference>
<keyword evidence="3" id="KW-0520">NAD</keyword>
<proteinExistence type="inferred from homology"/>
<dbReference type="InterPro" id="IPR050857">
    <property type="entry name" value="D-2-hydroxyacid_DH"/>
</dbReference>
<dbReference type="PANTHER" id="PTHR42789:SF1">
    <property type="entry name" value="D-ISOMER SPECIFIC 2-HYDROXYACID DEHYDROGENASE FAMILY PROTEIN (AFU_ORTHOLOGUE AFUA_6G10090)"/>
    <property type="match status" value="1"/>
</dbReference>
<dbReference type="PROSITE" id="PS00670">
    <property type="entry name" value="D_2_HYDROXYACID_DH_2"/>
    <property type="match status" value="1"/>
</dbReference>
<dbReference type="RefSeq" id="WP_179582817.1">
    <property type="nucleotide sequence ID" value="NZ_JACBYR010000001.1"/>
</dbReference>
<sequence length="332" mass="34787">MRAIQKGKVLVTAGSVANSPRALEAMRAAGHEVIVTTTPPSSDQAWINEQVKDIDALVFAMEPVNRNALEAAQRLRVIARPGVGFDSVDIDAATERGVIVTVAAGTNHESVADFTFGLMLQAMRGLTDAANNVRGGGWQRTIGTELWSKTLAVVGFGRIGQAVVKRARGFDMKVLVVSRSKPELAPGFENVSFVSLDEALAQADILSLHAPLTDATANMVNAESISRMKPGAFIINTSRGGLIDEAALADAVKSGRLGGAAVDVLCKQGAGSTSPLIGVPGIIVTPHMATFSRESIERVAMSVARSVVTALEGRMPEHTVNPQAWDAAGKAS</sequence>
<evidence type="ECO:0000256" key="4">
    <source>
        <dbReference type="RuleBase" id="RU003719"/>
    </source>
</evidence>
<dbReference type="SUPFAM" id="SSF51735">
    <property type="entry name" value="NAD(P)-binding Rossmann-fold domains"/>
    <property type="match status" value="1"/>
</dbReference>
<organism evidence="7 8">
    <name type="scientific">Pigmentiphaga litoralis</name>
    <dbReference type="NCBI Taxonomy" id="516702"/>
    <lineage>
        <taxon>Bacteria</taxon>
        <taxon>Pseudomonadati</taxon>
        <taxon>Pseudomonadota</taxon>
        <taxon>Betaproteobacteria</taxon>
        <taxon>Burkholderiales</taxon>
        <taxon>Alcaligenaceae</taxon>
        <taxon>Pigmentiphaga</taxon>
    </lineage>
</organism>
<keyword evidence="2 4" id="KW-0560">Oxidoreductase</keyword>
<dbReference type="InterPro" id="IPR029753">
    <property type="entry name" value="D-isomer_DH_CS"/>
</dbReference>
<reference evidence="7 8" key="1">
    <citation type="submission" date="2020-07" db="EMBL/GenBank/DDBJ databases">
        <title>Genomic Encyclopedia of Type Strains, Phase IV (KMG-V): Genome sequencing to study the core and pangenomes of soil and plant-associated prokaryotes.</title>
        <authorList>
            <person name="Whitman W."/>
        </authorList>
    </citation>
    <scope>NUCLEOTIDE SEQUENCE [LARGE SCALE GENOMIC DNA]</scope>
    <source>
        <strain evidence="7 8">SAS40</strain>
    </source>
</reference>
<protein>
    <submittedName>
        <fullName evidence="7">Phosphoglycerate dehydrogenase-like enzyme</fullName>
    </submittedName>
</protein>
<dbReference type="GO" id="GO:0051287">
    <property type="term" value="F:NAD binding"/>
    <property type="evidence" value="ECO:0007669"/>
    <property type="project" value="InterPro"/>
</dbReference>
<dbReference type="InterPro" id="IPR036291">
    <property type="entry name" value="NAD(P)-bd_dom_sf"/>
</dbReference>
<keyword evidence="8" id="KW-1185">Reference proteome</keyword>
<feature type="domain" description="D-isomer specific 2-hydroxyacid dehydrogenase NAD-binding" evidence="6">
    <location>
        <begin position="116"/>
        <end position="289"/>
    </location>
</feature>
<evidence type="ECO:0000259" key="6">
    <source>
        <dbReference type="Pfam" id="PF02826"/>
    </source>
</evidence>
<comment type="similarity">
    <text evidence="1 4">Belongs to the D-isomer specific 2-hydroxyacid dehydrogenase family.</text>
</comment>
<dbReference type="EMBL" id="JACBYR010000001">
    <property type="protein sequence ID" value="NYE81113.1"/>
    <property type="molecule type" value="Genomic_DNA"/>
</dbReference>
<dbReference type="Pfam" id="PF02826">
    <property type="entry name" value="2-Hacid_dh_C"/>
    <property type="match status" value="1"/>
</dbReference>
<dbReference type="PROSITE" id="PS00671">
    <property type="entry name" value="D_2_HYDROXYACID_DH_3"/>
    <property type="match status" value="1"/>
</dbReference>
<dbReference type="CDD" id="cd12172">
    <property type="entry name" value="PGDH_like_2"/>
    <property type="match status" value="1"/>
</dbReference>
<evidence type="ECO:0000256" key="3">
    <source>
        <dbReference type="ARBA" id="ARBA00023027"/>
    </source>
</evidence>
<evidence type="ECO:0000313" key="7">
    <source>
        <dbReference type="EMBL" id="NYE81113.1"/>
    </source>
</evidence>
<dbReference type="PANTHER" id="PTHR42789">
    <property type="entry name" value="D-ISOMER SPECIFIC 2-HYDROXYACID DEHYDROGENASE FAMILY PROTEIN (AFU_ORTHOLOGUE AFUA_6G10090)"/>
    <property type="match status" value="1"/>
</dbReference>
<dbReference type="GO" id="GO:0016616">
    <property type="term" value="F:oxidoreductase activity, acting on the CH-OH group of donors, NAD or NADP as acceptor"/>
    <property type="evidence" value="ECO:0007669"/>
    <property type="project" value="InterPro"/>
</dbReference>
<accession>A0A7Y9IRA7</accession>
<evidence type="ECO:0000256" key="2">
    <source>
        <dbReference type="ARBA" id="ARBA00023002"/>
    </source>
</evidence>
<dbReference type="InterPro" id="IPR006139">
    <property type="entry name" value="D-isomer_2_OHA_DH_cat_dom"/>
</dbReference>
<dbReference type="Proteomes" id="UP000542125">
    <property type="component" value="Unassembled WGS sequence"/>
</dbReference>
<comment type="caution">
    <text evidence="7">The sequence shown here is derived from an EMBL/GenBank/DDBJ whole genome shotgun (WGS) entry which is preliminary data.</text>
</comment>
<evidence type="ECO:0000313" key="8">
    <source>
        <dbReference type="Proteomes" id="UP000542125"/>
    </source>
</evidence>